<dbReference type="Proteomes" id="UP000030377">
    <property type="component" value="Unassembled WGS sequence"/>
</dbReference>
<sequence>MSRHRLMSIPRFALRREEAAASLGVSTTKFQEWCDDGRMPTGRKIDGVVLWDTGEVLEAWERLRDGSYSKNPFDGVVA</sequence>
<evidence type="ECO:0008006" key="3">
    <source>
        <dbReference type="Google" id="ProtNLM"/>
    </source>
</evidence>
<evidence type="ECO:0000313" key="2">
    <source>
        <dbReference type="Proteomes" id="UP000030377"/>
    </source>
</evidence>
<evidence type="ECO:0000313" key="1">
    <source>
        <dbReference type="EMBL" id="KGT79738.1"/>
    </source>
</evidence>
<dbReference type="RefSeq" id="WP_041955161.1">
    <property type="nucleotide sequence ID" value="NZ_JRPN01000008.1"/>
</dbReference>
<organism evidence="1 2">
    <name type="scientific">Bradyrhizobium japonicum</name>
    <dbReference type="NCBI Taxonomy" id="375"/>
    <lineage>
        <taxon>Bacteria</taxon>
        <taxon>Pseudomonadati</taxon>
        <taxon>Pseudomonadota</taxon>
        <taxon>Alphaproteobacteria</taxon>
        <taxon>Hyphomicrobiales</taxon>
        <taxon>Nitrobacteraceae</taxon>
        <taxon>Bradyrhizobium</taxon>
    </lineage>
</organism>
<proteinExistence type="predicted"/>
<comment type="caution">
    <text evidence="1">The sequence shown here is derived from an EMBL/GenBank/DDBJ whole genome shotgun (WGS) entry which is preliminary data.</text>
</comment>
<gene>
    <name evidence="1" type="ORF">MA20_10850</name>
</gene>
<reference evidence="1 2" key="1">
    <citation type="submission" date="2014-09" db="EMBL/GenBank/DDBJ databases">
        <title>Draft genome of Bradyrhizobium japonicum Is-34.</title>
        <authorList>
            <person name="Tsurumaru H."/>
            <person name="Yamakawa T."/>
            <person name="Hashimoto S."/>
            <person name="Okizaki K."/>
            <person name="Kanesaki Y."/>
            <person name="Yoshikawa H."/>
            <person name="Yajima S."/>
        </authorList>
    </citation>
    <scope>NUCLEOTIDE SEQUENCE [LARGE SCALE GENOMIC DNA]</scope>
    <source>
        <strain evidence="1 2">Is-34</strain>
    </source>
</reference>
<dbReference type="AlphaFoldDB" id="A0A0A3Z1G5"/>
<protein>
    <recommendedName>
        <fullName evidence="3">DNA-binding protein</fullName>
    </recommendedName>
</protein>
<accession>A0A0A3Z1G5</accession>
<name>A0A0A3Z1G5_BRAJP</name>
<dbReference type="EMBL" id="JRPN01000008">
    <property type="protein sequence ID" value="KGT79738.1"/>
    <property type="molecule type" value="Genomic_DNA"/>
</dbReference>